<dbReference type="AlphaFoldDB" id="A0A561UDD0"/>
<sequence length="54" mass="6368">MSKMTIRTYRITATGKRVPLTRKRRVWVDPETYVLPITGEWPACRCPLHRRPTA</sequence>
<protein>
    <submittedName>
        <fullName evidence="1">Uncharacterized protein</fullName>
    </submittedName>
</protein>
<dbReference type="Proteomes" id="UP000317940">
    <property type="component" value="Unassembled WGS sequence"/>
</dbReference>
<name>A0A561UDD0_9ACTN</name>
<dbReference type="RefSeq" id="WP_170304857.1">
    <property type="nucleotide sequence ID" value="NZ_BAAAMZ010000008.1"/>
</dbReference>
<keyword evidence="2" id="KW-1185">Reference proteome</keyword>
<evidence type="ECO:0000313" key="2">
    <source>
        <dbReference type="Proteomes" id="UP000317940"/>
    </source>
</evidence>
<reference evidence="1 2" key="1">
    <citation type="submission" date="2019-06" db="EMBL/GenBank/DDBJ databases">
        <title>Sequencing the genomes of 1000 actinobacteria strains.</title>
        <authorList>
            <person name="Klenk H.-P."/>
        </authorList>
    </citation>
    <scope>NUCLEOTIDE SEQUENCE [LARGE SCALE GENOMIC DNA]</scope>
    <source>
        <strain evidence="1 2">DSM 44826</strain>
    </source>
</reference>
<comment type="caution">
    <text evidence="1">The sequence shown here is derived from an EMBL/GenBank/DDBJ whole genome shotgun (WGS) entry which is preliminary data.</text>
</comment>
<dbReference type="EMBL" id="VIWT01000001">
    <property type="protein sequence ID" value="TWF97369.1"/>
    <property type="molecule type" value="Genomic_DNA"/>
</dbReference>
<accession>A0A561UDD0</accession>
<organism evidence="1 2">
    <name type="scientific">Kitasatospora viridis</name>
    <dbReference type="NCBI Taxonomy" id="281105"/>
    <lineage>
        <taxon>Bacteria</taxon>
        <taxon>Bacillati</taxon>
        <taxon>Actinomycetota</taxon>
        <taxon>Actinomycetes</taxon>
        <taxon>Kitasatosporales</taxon>
        <taxon>Streptomycetaceae</taxon>
        <taxon>Kitasatospora</taxon>
    </lineage>
</organism>
<proteinExistence type="predicted"/>
<evidence type="ECO:0000313" key="1">
    <source>
        <dbReference type="EMBL" id="TWF97369.1"/>
    </source>
</evidence>
<gene>
    <name evidence="1" type="ORF">FHX73_111149</name>
</gene>